<dbReference type="EC" id="1.11.1.7" evidence="4"/>
<evidence type="ECO:0000256" key="12">
    <source>
        <dbReference type="RuleBase" id="RU004241"/>
    </source>
</evidence>
<accession>A0AAV2GV46</accession>
<feature type="binding site" evidence="11">
    <location>
        <position position="59"/>
    </location>
    <ligand>
        <name>Ca(2+)</name>
        <dbReference type="ChEBI" id="CHEBI:29108"/>
        <label>2</label>
    </ligand>
</feature>
<dbReference type="EMBL" id="OZ034822">
    <property type="protein sequence ID" value="CAL1413698.1"/>
    <property type="molecule type" value="Genomic_DNA"/>
</dbReference>
<name>A0AAV2GV46_9ROSI</name>
<dbReference type="PANTHER" id="PTHR31517:SF17">
    <property type="entry name" value="PEROXIDASE 6"/>
    <property type="match status" value="1"/>
</dbReference>
<evidence type="ECO:0000256" key="6">
    <source>
        <dbReference type="ARBA" id="ARBA00022617"/>
    </source>
</evidence>
<keyword evidence="11" id="KW-0106">Calcium</keyword>
<dbReference type="PRINTS" id="PR00461">
    <property type="entry name" value="PLPEROXIDASE"/>
</dbReference>
<evidence type="ECO:0000313" key="14">
    <source>
        <dbReference type="EMBL" id="CAL1413698.1"/>
    </source>
</evidence>
<sequence length="133" mass="15374">MVTADRSPYDTEFSYRLYNFSRTSPTDLALNPKYAEGLKKLCQNYTKDPTMSAFNDVMTPGKFDNMYYQNLDKGLWLLASDQALAADRRTKPFVELYAKNKKAFFQAFAQVMEKLSTYKIKTGKDGEVRDRCD</sequence>
<feature type="binding site" evidence="11">
    <location>
        <position position="64"/>
    </location>
    <ligand>
        <name>Ca(2+)</name>
        <dbReference type="ChEBI" id="CHEBI:29108"/>
        <label>2</label>
    </ligand>
</feature>
<evidence type="ECO:0000256" key="11">
    <source>
        <dbReference type="PIRSR" id="PIRSR600823-3"/>
    </source>
</evidence>
<evidence type="ECO:0000256" key="8">
    <source>
        <dbReference type="ARBA" id="ARBA00023002"/>
    </source>
</evidence>
<dbReference type="InterPro" id="IPR010255">
    <property type="entry name" value="Haem_peroxidase_sf"/>
</dbReference>
<dbReference type="Proteomes" id="UP001497516">
    <property type="component" value="Chromosome 9"/>
</dbReference>
<comment type="similarity">
    <text evidence="12">Belongs to the peroxidase family.</text>
</comment>
<evidence type="ECO:0000256" key="3">
    <source>
        <dbReference type="ARBA" id="ARBA00002322"/>
    </source>
</evidence>
<keyword evidence="10" id="KW-1015">Disulfide bond</keyword>
<evidence type="ECO:0000256" key="1">
    <source>
        <dbReference type="ARBA" id="ARBA00000189"/>
    </source>
</evidence>
<feature type="domain" description="Plant heme peroxidase family profile" evidence="13">
    <location>
        <begin position="13"/>
        <end position="133"/>
    </location>
</feature>
<comment type="function">
    <text evidence="3">Removal of H(2)O(2), oxidation of toxic reductants, biosynthesis and degradation of lignin, suberization, auxin catabolism, response to environmental stresses such as wounding, pathogen attack and oxidative stress. These functions might be dependent on each isozyme/isoform in each plant tissue.</text>
</comment>
<reference evidence="14 15" key="1">
    <citation type="submission" date="2024-04" db="EMBL/GenBank/DDBJ databases">
        <authorList>
            <person name="Fracassetti M."/>
        </authorList>
    </citation>
    <scope>NUCLEOTIDE SEQUENCE [LARGE SCALE GENOMIC DNA]</scope>
</reference>
<evidence type="ECO:0000256" key="10">
    <source>
        <dbReference type="ARBA" id="ARBA00023157"/>
    </source>
</evidence>
<dbReference type="FunFam" id="1.10.420.10:FF:000001">
    <property type="entry name" value="Peroxidase"/>
    <property type="match status" value="1"/>
</dbReference>
<comment type="catalytic activity">
    <reaction evidence="1">
        <text>2 a phenolic donor + H2O2 = 2 a phenolic radical donor + 2 H2O</text>
        <dbReference type="Rhea" id="RHEA:56136"/>
        <dbReference type="ChEBI" id="CHEBI:15377"/>
        <dbReference type="ChEBI" id="CHEBI:16240"/>
        <dbReference type="ChEBI" id="CHEBI:139520"/>
        <dbReference type="ChEBI" id="CHEBI:139521"/>
        <dbReference type="EC" id="1.11.1.7"/>
    </reaction>
</comment>
<evidence type="ECO:0000256" key="2">
    <source>
        <dbReference type="ARBA" id="ARBA00001970"/>
    </source>
</evidence>
<evidence type="ECO:0000259" key="13">
    <source>
        <dbReference type="PROSITE" id="PS50873"/>
    </source>
</evidence>
<dbReference type="GO" id="GO:0046872">
    <property type="term" value="F:metal ion binding"/>
    <property type="evidence" value="ECO:0007669"/>
    <property type="project" value="UniProtKB-KW"/>
</dbReference>
<proteinExistence type="inferred from homology"/>
<dbReference type="PANTHER" id="PTHR31517">
    <property type="match status" value="1"/>
</dbReference>
<evidence type="ECO:0000256" key="4">
    <source>
        <dbReference type="ARBA" id="ARBA00012313"/>
    </source>
</evidence>
<dbReference type="InterPro" id="IPR002016">
    <property type="entry name" value="Haem_peroxidase"/>
</dbReference>
<keyword evidence="6" id="KW-0349">Heme</keyword>
<keyword evidence="5" id="KW-0575">Peroxidase</keyword>
<gene>
    <name evidence="14" type="ORF">LTRI10_LOCUS52909</name>
</gene>
<comment type="cofactor">
    <cofactor evidence="2">
        <name>heme b</name>
        <dbReference type="ChEBI" id="CHEBI:60344"/>
    </cofactor>
</comment>
<dbReference type="PROSITE" id="PS50873">
    <property type="entry name" value="PEROXIDASE_4"/>
    <property type="match status" value="1"/>
</dbReference>
<dbReference type="Gene3D" id="1.10.520.10">
    <property type="match status" value="1"/>
</dbReference>
<organism evidence="14 15">
    <name type="scientific">Linum trigynum</name>
    <dbReference type="NCBI Taxonomy" id="586398"/>
    <lineage>
        <taxon>Eukaryota</taxon>
        <taxon>Viridiplantae</taxon>
        <taxon>Streptophyta</taxon>
        <taxon>Embryophyta</taxon>
        <taxon>Tracheophyta</taxon>
        <taxon>Spermatophyta</taxon>
        <taxon>Magnoliopsida</taxon>
        <taxon>eudicotyledons</taxon>
        <taxon>Gunneridae</taxon>
        <taxon>Pentapetalae</taxon>
        <taxon>rosids</taxon>
        <taxon>fabids</taxon>
        <taxon>Malpighiales</taxon>
        <taxon>Linaceae</taxon>
        <taxon>Linum</taxon>
    </lineage>
</organism>
<keyword evidence="9" id="KW-0408">Iron</keyword>
<dbReference type="Pfam" id="PF00141">
    <property type="entry name" value="peroxidase"/>
    <property type="match status" value="1"/>
</dbReference>
<comment type="cofactor">
    <cofactor evidence="11">
        <name>Ca(2+)</name>
        <dbReference type="ChEBI" id="CHEBI:29108"/>
    </cofactor>
    <text evidence="11">Binds 2 calcium ions per subunit.</text>
</comment>
<dbReference type="Gene3D" id="1.10.420.10">
    <property type="entry name" value="Peroxidase, domain 2"/>
    <property type="match status" value="1"/>
</dbReference>
<feature type="binding site" evidence="11">
    <location>
        <position position="56"/>
    </location>
    <ligand>
        <name>Ca(2+)</name>
        <dbReference type="ChEBI" id="CHEBI:29108"/>
        <label>2</label>
    </ligand>
</feature>
<evidence type="ECO:0000256" key="7">
    <source>
        <dbReference type="ARBA" id="ARBA00022723"/>
    </source>
</evidence>
<keyword evidence="7 11" id="KW-0479">Metal-binding</keyword>
<keyword evidence="8" id="KW-0560">Oxidoreductase</keyword>
<dbReference type="GO" id="GO:0020037">
    <property type="term" value="F:heme binding"/>
    <property type="evidence" value="ECO:0007669"/>
    <property type="project" value="InterPro"/>
</dbReference>
<protein>
    <recommendedName>
        <fullName evidence="4">peroxidase</fullName>
        <ecNumber evidence="4">1.11.1.7</ecNumber>
    </recommendedName>
</protein>
<dbReference type="AlphaFoldDB" id="A0AAV2GV46"/>
<evidence type="ECO:0000256" key="5">
    <source>
        <dbReference type="ARBA" id="ARBA00022559"/>
    </source>
</evidence>
<evidence type="ECO:0000313" key="15">
    <source>
        <dbReference type="Proteomes" id="UP001497516"/>
    </source>
</evidence>
<evidence type="ECO:0000256" key="9">
    <source>
        <dbReference type="ARBA" id="ARBA00023004"/>
    </source>
</evidence>
<dbReference type="InterPro" id="IPR000823">
    <property type="entry name" value="Peroxidase_pln"/>
</dbReference>
<dbReference type="GO" id="GO:0140825">
    <property type="term" value="F:lactoperoxidase activity"/>
    <property type="evidence" value="ECO:0007669"/>
    <property type="project" value="UniProtKB-EC"/>
</dbReference>
<keyword evidence="15" id="KW-1185">Reference proteome</keyword>
<dbReference type="SUPFAM" id="SSF48113">
    <property type="entry name" value="Heme-dependent peroxidases"/>
    <property type="match status" value="1"/>
</dbReference>
<dbReference type="GO" id="GO:0006979">
    <property type="term" value="P:response to oxidative stress"/>
    <property type="evidence" value="ECO:0007669"/>
    <property type="project" value="InterPro"/>
</dbReference>